<evidence type="ECO:0000313" key="1">
    <source>
        <dbReference type="EMBL" id="CAG6458925.1"/>
    </source>
</evidence>
<organism evidence="1">
    <name type="scientific">Culex pipiens</name>
    <name type="common">House mosquito</name>
    <dbReference type="NCBI Taxonomy" id="7175"/>
    <lineage>
        <taxon>Eukaryota</taxon>
        <taxon>Metazoa</taxon>
        <taxon>Ecdysozoa</taxon>
        <taxon>Arthropoda</taxon>
        <taxon>Hexapoda</taxon>
        <taxon>Insecta</taxon>
        <taxon>Pterygota</taxon>
        <taxon>Neoptera</taxon>
        <taxon>Endopterygota</taxon>
        <taxon>Diptera</taxon>
        <taxon>Nematocera</taxon>
        <taxon>Culicoidea</taxon>
        <taxon>Culicidae</taxon>
        <taxon>Culicinae</taxon>
        <taxon>Culicini</taxon>
        <taxon>Culex</taxon>
        <taxon>Culex</taxon>
    </lineage>
</organism>
<dbReference type="EMBL" id="HBUE01036433">
    <property type="protein sequence ID" value="CAG6458925.1"/>
    <property type="molecule type" value="Transcribed_RNA"/>
</dbReference>
<name>A0A8D8F5Z9_CULPI</name>
<reference evidence="1" key="1">
    <citation type="submission" date="2021-05" db="EMBL/GenBank/DDBJ databases">
        <authorList>
            <person name="Alioto T."/>
            <person name="Alioto T."/>
            <person name="Gomez Garrido J."/>
        </authorList>
    </citation>
    <scope>NUCLEOTIDE SEQUENCE</scope>
</reference>
<accession>A0A8D8F5Z9</accession>
<sequence length="103" mass="11748">MNQNCPSKSVSAAAKSCCTLARLRTVGWPTSSRWHDNLPAVCRRGESHASRNPPVSRSVPAWSSWTKTCPRERTRKMKKMSRLTFRTKLSTKQNRIAIREMTT</sequence>
<proteinExistence type="predicted"/>
<protein>
    <submittedName>
        <fullName evidence="1">(northern house mosquito) hypothetical protein</fullName>
    </submittedName>
</protein>
<dbReference type="AlphaFoldDB" id="A0A8D8F5Z9"/>
<dbReference type="EMBL" id="HBUE01036434">
    <property type="protein sequence ID" value="CAG6458927.1"/>
    <property type="molecule type" value="Transcribed_RNA"/>
</dbReference>